<dbReference type="AlphaFoldDB" id="A0A0E9RFY2"/>
<protein>
    <submittedName>
        <fullName evidence="2">Uncharacterized protein</fullName>
    </submittedName>
</protein>
<reference evidence="2" key="1">
    <citation type="submission" date="2014-11" db="EMBL/GenBank/DDBJ databases">
        <authorList>
            <person name="Amaro Gonzalez C."/>
        </authorList>
    </citation>
    <scope>NUCLEOTIDE SEQUENCE</scope>
</reference>
<accession>A0A0E9RFY2</accession>
<evidence type="ECO:0000313" key="2">
    <source>
        <dbReference type="EMBL" id="JAH27243.1"/>
    </source>
</evidence>
<proteinExistence type="predicted"/>
<keyword evidence="1" id="KW-0472">Membrane</keyword>
<sequence>MHWIMGCSIHSPHFPSLWQRFILLSSIHITLLVLLCVCLASSNLASCFLLLLRGLQLAVTLR</sequence>
<organism evidence="2">
    <name type="scientific">Anguilla anguilla</name>
    <name type="common">European freshwater eel</name>
    <name type="synonym">Muraena anguilla</name>
    <dbReference type="NCBI Taxonomy" id="7936"/>
    <lineage>
        <taxon>Eukaryota</taxon>
        <taxon>Metazoa</taxon>
        <taxon>Chordata</taxon>
        <taxon>Craniata</taxon>
        <taxon>Vertebrata</taxon>
        <taxon>Euteleostomi</taxon>
        <taxon>Actinopterygii</taxon>
        <taxon>Neopterygii</taxon>
        <taxon>Teleostei</taxon>
        <taxon>Anguilliformes</taxon>
        <taxon>Anguillidae</taxon>
        <taxon>Anguilla</taxon>
    </lineage>
</organism>
<name>A0A0E9RFY2_ANGAN</name>
<reference evidence="2" key="2">
    <citation type="journal article" date="2015" name="Fish Shellfish Immunol.">
        <title>Early steps in the European eel (Anguilla anguilla)-Vibrio vulnificus interaction in the gills: Role of the RtxA13 toxin.</title>
        <authorList>
            <person name="Callol A."/>
            <person name="Pajuelo D."/>
            <person name="Ebbesson L."/>
            <person name="Teles M."/>
            <person name="MacKenzie S."/>
            <person name="Amaro C."/>
        </authorList>
    </citation>
    <scope>NUCLEOTIDE SEQUENCE</scope>
</reference>
<keyword evidence="1" id="KW-0812">Transmembrane</keyword>
<evidence type="ECO:0000256" key="1">
    <source>
        <dbReference type="SAM" id="Phobius"/>
    </source>
</evidence>
<dbReference type="EMBL" id="GBXM01081334">
    <property type="protein sequence ID" value="JAH27243.1"/>
    <property type="molecule type" value="Transcribed_RNA"/>
</dbReference>
<feature type="transmembrane region" description="Helical" evidence="1">
    <location>
        <begin position="21"/>
        <end position="52"/>
    </location>
</feature>
<keyword evidence="1" id="KW-1133">Transmembrane helix</keyword>